<dbReference type="GO" id="GO:0003676">
    <property type="term" value="F:nucleic acid binding"/>
    <property type="evidence" value="ECO:0007669"/>
    <property type="project" value="InterPro"/>
</dbReference>
<organism evidence="1 2">
    <name type="scientific">Hymenolepis diminuta</name>
    <name type="common">Rat tapeworm</name>
    <dbReference type="NCBI Taxonomy" id="6216"/>
    <lineage>
        <taxon>Eukaryota</taxon>
        <taxon>Metazoa</taxon>
        <taxon>Spiralia</taxon>
        <taxon>Lophotrochozoa</taxon>
        <taxon>Platyhelminthes</taxon>
        <taxon>Cestoda</taxon>
        <taxon>Eucestoda</taxon>
        <taxon>Cyclophyllidea</taxon>
        <taxon>Hymenolepididae</taxon>
        <taxon>Hymenolepis</taxon>
    </lineage>
</organism>
<evidence type="ECO:0000313" key="2">
    <source>
        <dbReference type="Proteomes" id="UP000321570"/>
    </source>
</evidence>
<dbReference type="AlphaFoldDB" id="A0A564YVP4"/>
<dbReference type="InterPro" id="IPR036397">
    <property type="entry name" value="RNaseH_sf"/>
</dbReference>
<dbReference type="EMBL" id="CABIJS010000432">
    <property type="protein sequence ID" value="VUZ51230.1"/>
    <property type="molecule type" value="Genomic_DNA"/>
</dbReference>
<keyword evidence="2" id="KW-1185">Reference proteome</keyword>
<name>A0A564YVP4_HYMDI</name>
<accession>A0A564YVP4</accession>
<reference evidence="1 2" key="1">
    <citation type="submission" date="2019-07" db="EMBL/GenBank/DDBJ databases">
        <authorList>
            <person name="Jastrzebski P J."/>
            <person name="Paukszto L."/>
            <person name="Jastrzebski P J."/>
        </authorList>
    </citation>
    <scope>NUCLEOTIDE SEQUENCE [LARGE SCALE GENOMIC DNA]</scope>
    <source>
        <strain evidence="1 2">WMS-il1</strain>
    </source>
</reference>
<proteinExistence type="predicted"/>
<dbReference type="Gene3D" id="3.30.420.10">
    <property type="entry name" value="Ribonuclease H-like superfamily/Ribonuclease H"/>
    <property type="match status" value="1"/>
</dbReference>
<dbReference type="Proteomes" id="UP000321570">
    <property type="component" value="Unassembled WGS sequence"/>
</dbReference>
<gene>
    <name evidence="1" type="ORF">WMSIL1_LOCUS9938</name>
</gene>
<protein>
    <submittedName>
        <fullName evidence="1">Uncharacterized protein</fullName>
    </submittedName>
</protein>
<evidence type="ECO:0000313" key="1">
    <source>
        <dbReference type="EMBL" id="VUZ51230.1"/>
    </source>
</evidence>
<sequence>MTVYKEMKRLVWESLKCWQMGPTWEMEFVKNQQVTMCDLLRFTAFSWTELLAPFLHPIITDSDEKWILHNYAKRKKRWLSRDSGPVPQPRSKPHAKKLFYVFGGI</sequence>